<dbReference type="Proteomes" id="UP000245283">
    <property type="component" value="Unassembled WGS sequence"/>
</dbReference>
<dbReference type="EMBL" id="QETB01000006">
    <property type="protein sequence ID" value="PWF24524.1"/>
    <property type="molecule type" value="Genomic_DNA"/>
</dbReference>
<keyword evidence="1" id="KW-0472">Membrane</keyword>
<accession>A0A2V1JZT1</accession>
<proteinExistence type="predicted"/>
<evidence type="ECO:0000313" key="3">
    <source>
        <dbReference type="Proteomes" id="UP000245283"/>
    </source>
</evidence>
<organism evidence="2 3">
    <name type="scientific">Ancrocorticia populi</name>
    <dbReference type="NCBI Taxonomy" id="2175228"/>
    <lineage>
        <taxon>Bacteria</taxon>
        <taxon>Bacillati</taxon>
        <taxon>Actinomycetota</taxon>
        <taxon>Actinomycetes</taxon>
        <taxon>Actinomycetales</taxon>
        <taxon>Actinomycetaceae</taxon>
        <taxon>Ancrocorticia</taxon>
    </lineage>
</organism>
<dbReference type="AlphaFoldDB" id="A0A2V1JZT1"/>
<feature type="transmembrane region" description="Helical" evidence="1">
    <location>
        <begin position="21"/>
        <end position="41"/>
    </location>
</feature>
<reference evidence="3" key="1">
    <citation type="submission" date="2018-05" db="EMBL/GenBank/DDBJ databases">
        <authorList>
            <person name="Li Y."/>
        </authorList>
    </citation>
    <scope>NUCLEOTIDE SEQUENCE [LARGE SCALE GENOMIC DNA]</scope>
    <source>
        <strain evidence="3">sk1b4</strain>
    </source>
</reference>
<keyword evidence="3" id="KW-1185">Reference proteome</keyword>
<comment type="caution">
    <text evidence="2">The sequence shown here is derived from an EMBL/GenBank/DDBJ whole genome shotgun (WGS) entry which is preliminary data.</text>
</comment>
<feature type="transmembrane region" description="Helical" evidence="1">
    <location>
        <begin position="119"/>
        <end position="136"/>
    </location>
</feature>
<keyword evidence="1" id="KW-1133">Transmembrane helix</keyword>
<protein>
    <submittedName>
        <fullName evidence="2">Uncharacterized protein</fullName>
    </submittedName>
</protein>
<evidence type="ECO:0000256" key="1">
    <source>
        <dbReference type="SAM" id="Phobius"/>
    </source>
</evidence>
<name>A0A2V1JZT1_9ACTO</name>
<feature type="transmembrane region" description="Helical" evidence="1">
    <location>
        <begin position="82"/>
        <end position="99"/>
    </location>
</feature>
<feature type="transmembrane region" description="Helical" evidence="1">
    <location>
        <begin position="53"/>
        <end position="75"/>
    </location>
</feature>
<gene>
    <name evidence="2" type="ORF">DD236_10840</name>
</gene>
<keyword evidence="1" id="KW-0812">Transmembrane</keyword>
<evidence type="ECO:0000313" key="2">
    <source>
        <dbReference type="EMBL" id="PWF24524.1"/>
    </source>
</evidence>
<sequence length="148" mass="16027">MEASVSEQQSLSDDRTSTHGWPWVLLCVLAVGAVIFTWRGIVASTQQFTAGNISTAVVTLLADIFWLAGAIGLIHNGRKMRIVAAVSWTINVIAPLIALATKLPEFIEVSPWFEAGSTYFYLPMVGAISALIWLVWSSPSQIAHRNGG</sequence>